<evidence type="ECO:0000313" key="2">
    <source>
        <dbReference type="Proteomes" id="UP000276526"/>
    </source>
</evidence>
<dbReference type="AlphaFoldDB" id="A0A3R8PBM7"/>
<reference evidence="1 2" key="1">
    <citation type="submission" date="2018-01" db="EMBL/GenBank/DDBJ databases">
        <title>Twenty Corynebacterium bovis Genomes.</title>
        <authorList>
            <person name="Gulvik C.A."/>
        </authorList>
    </citation>
    <scope>NUCLEOTIDE SEQUENCE [LARGE SCALE GENOMIC DNA]</scope>
    <source>
        <strain evidence="1 2">F6900</strain>
    </source>
</reference>
<evidence type="ECO:0000313" key="1">
    <source>
        <dbReference type="EMBL" id="RRO85778.1"/>
    </source>
</evidence>
<accession>A0A3R8PBM7</accession>
<dbReference type="InterPro" id="IPR029039">
    <property type="entry name" value="Flavoprotein-like_sf"/>
</dbReference>
<comment type="caution">
    <text evidence="1">The sequence shown here is derived from an EMBL/GenBank/DDBJ whole genome shotgun (WGS) entry which is preliminary data.</text>
</comment>
<sequence>MAYILVVHHSPSDRLRMIADTVLDAAREACAEVTSALAETGDQGGDGRLEVRERRALEPDAEELLGAAGVILGTSANFGYISGALKHYFDSTFAAAGPDGEGASRTKDLPFSYWIRGGYDTTGAEKAMEAITTGFGWGLAADPVVFTGDPEPRLDSLRDMAQNTVGAVAARL</sequence>
<protein>
    <submittedName>
        <fullName evidence="1">Flavodoxin</fullName>
    </submittedName>
</protein>
<name>A0A3R8PBM7_9CORY</name>
<proteinExistence type="predicted"/>
<organism evidence="1 2">
    <name type="scientific">Corynebacterium bovis</name>
    <dbReference type="NCBI Taxonomy" id="36808"/>
    <lineage>
        <taxon>Bacteria</taxon>
        <taxon>Bacillati</taxon>
        <taxon>Actinomycetota</taxon>
        <taxon>Actinomycetes</taxon>
        <taxon>Mycobacteriales</taxon>
        <taxon>Corynebacteriaceae</taxon>
        <taxon>Corynebacterium</taxon>
    </lineage>
</organism>
<dbReference type="SUPFAM" id="SSF52218">
    <property type="entry name" value="Flavoproteins"/>
    <property type="match status" value="1"/>
</dbReference>
<dbReference type="Proteomes" id="UP000276526">
    <property type="component" value="Unassembled WGS sequence"/>
</dbReference>
<gene>
    <name evidence="1" type="ORF">CXF48_09375</name>
</gene>
<dbReference type="RefSeq" id="WP_125173715.1">
    <property type="nucleotide sequence ID" value="NZ_JAPJOD010000263.1"/>
</dbReference>
<dbReference type="EMBL" id="PQNK01000017">
    <property type="protein sequence ID" value="RRO85778.1"/>
    <property type="molecule type" value="Genomic_DNA"/>
</dbReference>
<dbReference type="Gene3D" id="3.40.50.360">
    <property type="match status" value="1"/>
</dbReference>